<feature type="compositionally biased region" description="Basic and acidic residues" evidence="2">
    <location>
        <begin position="86"/>
        <end position="99"/>
    </location>
</feature>
<dbReference type="VEuPathDB" id="TrichDB:TRFO_25005"/>
<keyword evidence="1" id="KW-0175">Coiled coil</keyword>
<evidence type="ECO:0000256" key="2">
    <source>
        <dbReference type="SAM" id="MobiDB-lite"/>
    </source>
</evidence>
<dbReference type="OrthoDB" id="10504684at2759"/>
<feature type="region of interest" description="Disordered" evidence="2">
    <location>
        <begin position="17"/>
        <end position="99"/>
    </location>
</feature>
<evidence type="ECO:0000313" key="4">
    <source>
        <dbReference type="Proteomes" id="UP000179807"/>
    </source>
</evidence>
<evidence type="ECO:0000256" key="1">
    <source>
        <dbReference type="SAM" id="Coils"/>
    </source>
</evidence>
<feature type="coiled-coil region" evidence="1">
    <location>
        <begin position="125"/>
        <end position="183"/>
    </location>
</feature>
<dbReference type="AlphaFoldDB" id="A0A1J4K7B9"/>
<comment type="caution">
    <text evidence="3">The sequence shown here is derived from an EMBL/GenBank/DDBJ whole genome shotgun (WGS) entry which is preliminary data.</text>
</comment>
<protein>
    <submittedName>
        <fullName evidence="3">Uncharacterized protein</fullName>
    </submittedName>
</protein>
<evidence type="ECO:0000313" key="3">
    <source>
        <dbReference type="EMBL" id="OHT06898.1"/>
    </source>
</evidence>
<dbReference type="Proteomes" id="UP000179807">
    <property type="component" value="Unassembled WGS sequence"/>
</dbReference>
<dbReference type="GeneID" id="94838779"/>
<proteinExistence type="predicted"/>
<dbReference type="RefSeq" id="XP_068360034.1">
    <property type="nucleotide sequence ID" value="XM_068504075.1"/>
</dbReference>
<dbReference type="EMBL" id="MLAK01000712">
    <property type="protein sequence ID" value="OHT06898.1"/>
    <property type="molecule type" value="Genomic_DNA"/>
</dbReference>
<sequence length="213" mass="24476">MAHLINDLLKDFEDEFGLDSNSNQLTSGSQIQYTSKQDPADIYSSSYPRQQQPIERTPPIEQTQPTPKQEPSDSFRYQSNMSKLSHKSDSIEKDSNESEIKNEDIQIDFGQKSNKLSVEQATQIINELRKERVKDARKLQELQTENARLVAKMTILEHTDLKVAELGSRVEQLLQKYLEAEQVRTQQVAQISQLKQECIILKSRLSTMNPHDS</sequence>
<feature type="compositionally biased region" description="Polar residues" evidence="2">
    <location>
        <begin position="19"/>
        <end position="69"/>
    </location>
</feature>
<name>A0A1J4K7B9_9EUKA</name>
<organism evidence="3 4">
    <name type="scientific">Tritrichomonas foetus</name>
    <dbReference type="NCBI Taxonomy" id="1144522"/>
    <lineage>
        <taxon>Eukaryota</taxon>
        <taxon>Metamonada</taxon>
        <taxon>Parabasalia</taxon>
        <taxon>Tritrichomonadida</taxon>
        <taxon>Tritrichomonadidae</taxon>
        <taxon>Tritrichomonas</taxon>
    </lineage>
</organism>
<accession>A0A1J4K7B9</accession>
<gene>
    <name evidence="3" type="ORF">TRFO_25005</name>
</gene>
<keyword evidence="4" id="KW-1185">Reference proteome</keyword>
<reference evidence="3" key="1">
    <citation type="submission" date="2016-10" db="EMBL/GenBank/DDBJ databases">
        <authorList>
            <person name="Benchimol M."/>
            <person name="Almeida L.G."/>
            <person name="Vasconcelos A.T."/>
            <person name="Perreira-Neves A."/>
            <person name="Rosa I.A."/>
            <person name="Tasca T."/>
            <person name="Bogo M.R."/>
            <person name="de Souza W."/>
        </authorList>
    </citation>
    <scope>NUCLEOTIDE SEQUENCE [LARGE SCALE GENOMIC DNA]</scope>
    <source>
        <strain evidence="3">K</strain>
    </source>
</reference>